<organism evidence="3 4">
    <name type="scientific">Bittarella massiliensis</name>
    <name type="common">ex Durand et al. 2017</name>
    <dbReference type="NCBI Taxonomy" id="1720313"/>
    <lineage>
        <taxon>Bacteria</taxon>
        <taxon>Bacillati</taxon>
        <taxon>Bacillota</taxon>
        <taxon>Clostridia</taxon>
        <taxon>Eubacteriales</taxon>
        <taxon>Oscillospiraceae</taxon>
        <taxon>Bittarella (ex Durand et al. 2017)</taxon>
    </lineage>
</organism>
<comment type="caution">
    <text evidence="3">The sequence shown here is derived from an EMBL/GenBank/DDBJ whole genome shotgun (WGS) entry which is preliminary data.</text>
</comment>
<reference evidence="4" key="2">
    <citation type="submission" date="2016-11" db="EMBL/GenBank/DDBJ databases">
        <authorList>
            <person name="Jaros S."/>
            <person name="Januszkiewicz K."/>
            <person name="Wedrychowicz H."/>
        </authorList>
    </citation>
    <scope>NUCLEOTIDE SEQUENCE [LARGE SCALE GENOMIC DNA]</scope>
    <source>
        <strain evidence="4">DSM 4029</strain>
    </source>
</reference>
<keyword evidence="1" id="KW-0472">Membrane</keyword>
<evidence type="ECO:0000313" key="2">
    <source>
        <dbReference type="EMBL" id="MZL69731.1"/>
    </source>
</evidence>
<protein>
    <submittedName>
        <fullName evidence="3">Phage holin family Hol44, holin superfamily V</fullName>
    </submittedName>
</protein>
<evidence type="ECO:0000256" key="1">
    <source>
        <dbReference type="SAM" id="Phobius"/>
    </source>
</evidence>
<reference evidence="2 5" key="3">
    <citation type="journal article" date="2019" name="Nat. Med.">
        <title>A library of human gut bacterial isolates paired with longitudinal multiomics data enables mechanistic microbiome research.</title>
        <authorList>
            <person name="Poyet M."/>
            <person name="Groussin M."/>
            <person name="Gibbons S.M."/>
            <person name="Avila-Pacheco J."/>
            <person name="Jiang X."/>
            <person name="Kearney S.M."/>
            <person name="Perrotta A.R."/>
            <person name="Berdy B."/>
            <person name="Zhao S."/>
            <person name="Lieberman T.D."/>
            <person name="Swanson P.K."/>
            <person name="Smith M."/>
            <person name="Roesemann S."/>
            <person name="Alexander J.E."/>
            <person name="Rich S.A."/>
            <person name="Livny J."/>
            <person name="Vlamakis H."/>
            <person name="Clish C."/>
            <person name="Bullock K."/>
            <person name="Deik A."/>
            <person name="Scott J."/>
            <person name="Pierce K.A."/>
            <person name="Xavier R.J."/>
            <person name="Alm E.J."/>
        </authorList>
    </citation>
    <scope>NUCLEOTIDE SEQUENCE [LARGE SCALE GENOMIC DNA]</scope>
    <source>
        <strain evidence="2 5">BIOML-A2</strain>
    </source>
</reference>
<evidence type="ECO:0000313" key="3">
    <source>
        <dbReference type="EMBL" id="SHG50351.1"/>
    </source>
</evidence>
<dbReference type="Proteomes" id="UP000474718">
    <property type="component" value="Unassembled WGS sequence"/>
</dbReference>
<sequence>MEQIINYIKPELVPVAVVCYIIGAALKHTELLKDKYIPVVLGAFSVAVCAIYVCATSDLSTVQNVLMAVFVAVVQGLLLAGGSVYVNQIIKQAKKEEK</sequence>
<gene>
    <name evidence="2" type="ORF">GT747_08180</name>
    <name evidence="3" type="ORF">SAMN05444424_2587</name>
</gene>
<reference evidence="3" key="1">
    <citation type="submission" date="2016-11" db="EMBL/GenBank/DDBJ databases">
        <authorList>
            <person name="Varghese N."/>
            <person name="Submissions S."/>
        </authorList>
    </citation>
    <scope>NUCLEOTIDE SEQUENCE</scope>
    <source>
        <strain evidence="3">DSM 4029</strain>
    </source>
</reference>
<feature type="transmembrane region" description="Helical" evidence="1">
    <location>
        <begin position="36"/>
        <end position="53"/>
    </location>
</feature>
<evidence type="ECO:0000313" key="4">
    <source>
        <dbReference type="Proteomes" id="UP000184089"/>
    </source>
</evidence>
<dbReference type="AlphaFoldDB" id="A0AAQ1RX42"/>
<dbReference type="InterPro" id="IPR032111">
    <property type="entry name" value="Clostridium_phage_holin"/>
</dbReference>
<keyword evidence="1" id="KW-1133">Transmembrane helix</keyword>
<keyword evidence="1" id="KW-0812">Transmembrane</keyword>
<dbReference type="EMBL" id="FQVY01000004">
    <property type="protein sequence ID" value="SHG50351.1"/>
    <property type="molecule type" value="Genomic_DNA"/>
</dbReference>
<keyword evidence="5" id="KW-1185">Reference proteome</keyword>
<dbReference type="EMBL" id="WWVX01000005">
    <property type="protein sequence ID" value="MZL69731.1"/>
    <property type="molecule type" value="Genomic_DNA"/>
</dbReference>
<name>A0AAQ1RX42_9FIRM</name>
<evidence type="ECO:0000313" key="5">
    <source>
        <dbReference type="Proteomes" id="UP000474718"/>
    </source>
</evidence>
<dbReference type="Proteomes" id="UP000184089">
    <property type="component" value="Unassembled WGS sequence"/>
</dbReference>
<dbReference type="Pfam" id="PF16079">
    <property type="entry name" value="Phage_holin_5_2"/>
    <property type="match status" value="1"/>
</dbReference>
<dbReference type="RefSeq" id="WP_021660815.1">
    <property type="nucleotide sequence ID" value="NZ_FQVY01000004.1"/>
</dbReference>
<proteinExistence type="predicted"/>
<accession>A0AAQ1RX42</accession>
<feature type="transmembrane region" description="Helical" evidence="1">
    <location>
        <begin position="65"/>
        <end position="86"/>
    </location>
</feature>